<protein>
    <submittedName>
        <fullName evidence="2">Uncharacterized protein</fullName>
    </submittedName>
</protein>
<comment type="caution">
    <text evidence="2">The sequence shown here is derived from an EMBL/GenBank/DDBJ whole genome shotgun (WGS) entry which is preliminary data.</text>
</comment>
<gene>
    <name evidence="2" type="ORF">MKW94_029561</name>
</gene>
<keyword evidence="1" id="KW-0732">Signal</keyword>
<accession>A0AA41RV75</accession>
<sequence>MARKNNLILCFFLVILIFIAGGKVMGKTCKEKWETSCVTEEDCKDKCVRDHGKLAIPGCVVRFQLGIPDLCECKYDC</sequence>
<dbReference type="EMBL" id="JAJJMA010022345">
    <property type="protein sequence ID" value="MCL7023455.1"/>
    <property type="molecule type" value="Genomic_DNA"/>
</dbReference>
<dbReference type="Proteomes" id="UP001177140">
    <property type="component" value="Unassembled WGS sequence"/>
</dbReference>
<evidence type="ECO:0000256" key="1">
    <source>
        <dbReference type="SAM" id="SignalP"/>
    </source>
</evidence>
<feature type="chain" id="PRO_5041408117" evidence="1">
    <location>
        <begin position="23"/>
        <end position="77"/>
    </location>
</feature>
<feature type="signal peptide" evidence="1">
    <location>
        <begin position="1"/>
        <end position="22"/>
    </location>
</feature>
<reference evidence="2" key="1">
    <citation type="submission" date="2022-03" db="EMBL/GenBank/DDBJ databases">
        <title>A functionally conserved STORR gene fusion in Papaver species that diverged 16.8 million years ago.</title>
        <authorList>
            <person name="Catania T."/>
        </authorList>
    </citation>
    <scope>NUCLEOTIDE SEQUENCE</scope>
    <source>
        <strain evidence="2">S-191538</strain>
    </source>
</reference>
<proteinExistence type="predicted"/>
<evidence type="ECO:0000313" key="3">
    <source>
        <dbReference type="Proteomes" id="UP001177140"/>
    </source>
</evidence>
<dbReference type="AlphaFoldDB" id="A0AA41RV75"/>
<keyword evidence="3" id="KW-1185">Reference proteome</keyword>
<organism evidence="2 3">
    <name type="scientific">Papaver nudicaule</name>
    <name type="common">Iceland poppy</name>
    <dbReference type="NCBI Taxonomy" id="74823"/>
    <lineage>
        <taxon>Eukaryota</taxon>
        <taxon>Viridiplantae</taxon>
        <taxon>Streptophyta</taxon>
        <taxon>Embryophyta</taxon>
        <taxon>Tracheophyta</taxon>
        <taxon>Spermatophyta</taxon>
        <taxon>Magnoliopsida</taxon>
        <taxon>Ranunculales</taxon>
        <taxon>Papaveraceae</taxon>
        <taxon>Papaveroideae</taxon>
        <taxon>Papaver</taxon>
    </lineage>
</organism>
<evidence type="ECO:0000313" key="2">
    <source>
        <dbReference type="EMBL" id="MCL7023455.1"/>
    </source>
</evidence>
<name>A0AA41RV75_PAPNU</name>